<dbReference type="EMBL" id="QEOP01000002">
    <property type="protein sequence ID" value="PVZ93873.1"/>
    <property type="molecule type" value="Genomic_DNA"/>
</dbReference>
<dbReference type="RefSeq" id="WP_116756387.1">
    <property type="nucleotide sequence ID" value="NZ_JBHUEX010000001.1"/>
</dbReference>
<evidence type="ECO:0000259" key="1">
    <source>
        <dbReference type="Pfam" id="PF00085"/>
    </source>
</evidence>
<evidence type="ECO:0000313" key="2">
    <source>
        <dbReference type="EMBL" id="PVZ93873.1"/>
    </source>
</evidence>
<dbReference type="AlphaFoldDB" id="A0A2V1HMM9"/>
<feature type="domain" description="Thioredoxin" evidence="1">
    <location>
        <begin position="6"/>
        <end position="92"/>
    </location>
</feature>
<gene>
    <name evidence="2" type="ORF">DDQ50_08855</name>
</gene>
<evidence type="ECO:0000313" key="3">
    <source>
        <dbReference type="Proteomes" id="UP000244893"/>
    </source>
</evidence>
<organism evidence="2 3">
    <name type="scientific">Amnibacterium flavum</name>
    <dbReference type="NCBI Taxonomy" id="2173173"/>
    <lineage>
        <taxon>Bacteria</taxon>
        <taxon>Bacillati</taxon>
        <taxon>Actinomycetota</taxon>
        <taxon>Actinomycetes</taxon>
        <taxon>Micrococcales</taxon>
        <taxon>Microbacteriaceae</taxon>
        <taxon>Amnibacterium</taxon>
    </lineage>
</organism>
<dbReference type="SUPFAM" id="SSF52833">
    <property type="entry name" value="Thioredoxin-like"/>
    <property type="match status" value="1"/>
</dbReference>
<dbReference type="Proteomes" id="UP000244893">
    <property type="component" value="Unassembled WGS sequence"/>
</dbReference>
<keyword evidence="3" id="KW-1185">Reference proteome</keyword>
<protein>
    <submittedName>
        <fullName evidence="2">Thioredoxin</fullName>
    </submittedName>
</protein>
<reference evidence="2 3" key="1">
    <citation type="submission" date="2018-05" db="EMBL/GenBank/DDBJ databases">
        <title>Amnibacterium sp. M8JJ-5, whole genome shotgun sequence.</title>
        <authorList>
            <person name="Tuo L."/>
        </authorList>
    </citation>
    <scope>NUCLEOTIDE SEQUENCE [LARGE SCALE GENOMIC DNA]</scope>
    <source>
        <strain evidence="2 3">M8JJ-5</strain>
    </source>
</reference>
<dbReference type="Pfam" id="PF00085">
    <property type="entry name" value="Thioredoxin"/>
    <property type="match status" value="1"/>
</dbReference>
<dbReference type="OrthoDB" id="1495530at2"/>
<comment type="caution">
    <text evidence="2">The sequence shown here is derived from an EMBL/GenBank/DDBJ whole genome shotgun (WGS) entry which is preliminary data.</text>
</comment>
<accession>A0A2V1HMM9</accession>
<sequence>MPELTVTLYSSSFCGACTSTRHTLDLVASVLSTSPLDDRITWREVNVADRPDESEQHRITSTPTVVMTGGDGTEVMRATGVPTSEQVLAAIAKNLA</sequence>
<dbReference type="InterPro" id="IPR013766">
    <property type="entry name" value="Thioredoxin_domain"/>
</dbReference>
<dbReference type="Gene3D" id="3.40.30.10">
    <property type="entry name" value="Glutaredoxin"/>
    <property type="match status" value="1"/>
</dbReference>
<name>A0A2V1HMM9_9MICO</name>
<proteinExistence type="predicted"/>
<dbReference type="InterPro" id="IPR036249">
    <property type="entry name" value="Thioredoxin-like_sf"/>
</dbReference>